<feature type="region of interest" description="Disordered" evidence="1">
    <location>
        <begin position="1"/>
        <end position="38"/>
    </location>
</feature>
<proteinExistence type="predicted"/>
<name>A0ABS4MBG5_9ACTN</name>
<protein>
    <submittedName>
        <fullName evidence="2">Uncharacterized protein</fullName>
    </submittedName>
</protein>
<dbReference type="EMBL" id="JAGGLP010000059">
    <property type="protein sequence ID" value="MBP2056716.1"/>
    <property type="molecule type" value="Genomic_DNA"/>
</dbReference>
<comment type="caution">
    <text evidence="2">The sequence shown here is derived from an EMBL/GenBank/DDBJ whole genome shotgun (WGS) entry which is preliminary data.</text>
</comment>
<sequence>MRPRFRAPYRAPRPRRCSGANANPTSVLPAPPSTAARP</sequence>
<feature type="compositionally biased region" description="Basic residues" evidence="1">
    <location>
        <begin position="1"/>
        <end position="16"/>
    </location>
</feature>
<evidence type="ECO:0000313" key="3">
    <source>
        <dbReference type="Proteomes" id="UP001519309"/>
    </source>
</evidence>
<evidence type="ECO:0000313" key="2">
    <source>
        <dbReference type="EMBL" id="MBP2056716.1"/>
    </source>
</evidence>
<accession>A0ABS4MBG5</accession>
<reference evidence="2 3" key="1">
    <citation type="submission" date="2021-03" db="EMBL/GenBank/DDBJ databases">
        <title>Genomic Encyclopedia of Type Strains, Phase IV (KMG-IV): sequencing the most valuable type-strain genomes for metagenomic binning, comparative biology and taxonomic classification.</title>
        <authorList>
            <person name="Goeker M."/>
        </authorList>
    </citation>
    <scope>NUCLEOTIDE SEQUENCE [LARGE SCALE GENOMIC DNA]</scope>
    <source>
        <strain evidence="2 3">DSM 40499</strain>
    </source>
</reference>
<evidence type="ECO:0000256" key="1">
    <source>
        <dbReference type="SAM" id="MobiDB-lite"/>
    </source>
</evidence>
<dbReference type="Proteomes" id="UP001519309">
    <property type="component" value="Unassembled WGS sequence"/>
</dbReference>
<keyword evidence="3" id="KW-1185">Reference proteome</keyword>
<organism evidence="2 3">
    <name type="scientific">Streptomyces griseochromogenes</name>
    <dbReference type="NCBI Taxonomy" id="68214"/>
    <lineage>
        <taxon>Bacteria</taxon>
        <taxon>Bacillati</taxon>
        <taxon>Actinomycetota</taxon>
        <taxon>Actinomycetes</taxon>
        <taxon>Kitasatosporales</taxon>
        <taxon>Streptomycetaceae</taxon>
        <taxon>Streptomyces</taxon>
    </lineage>
</organism>
<gene>
    <name evidence="2" type="ORF">J2Z21_009735</name>
</gene>